<evidence type="ECO:0008006" key="3">
    <source>
        <dbReference type="Google" id="ProtNLM"/>
    </source>
</evidence>
<gene>
    <name evidence="1" type="ORF">PISMIDRAFT_91409</name>
</gene>
<proteinExistence type="predicted"/>
<name>A0A0D0A110_9AGAM</name>
<sequence length="358" mass="40519">MCCELARQDGLDYVWIDTCCADANSSAAHTERTISAYTWYQQAQVCYTYLDDVDGSEDPREGHSTFRQSRWFSRAWTLQELLAPKHVFFFAKDWTMIGTKAGLASVISKVTGIHKDALEYPERVPCFSIATRMSWAKGRTTSKVEDRVYALMGLFGVNLPILYGEGETRTFLKLQNEIIKTTDDQSIFAWCSAAGAPASSEFHASGLLADNSTYFADCGDVQRIPYDRWSEYCTKHFRSKTISYPQLSVDPSCRGLQATLPVQWRRAGLDALLACTRGPAVWNGSEYVANVNRPDLIRVRLQKSYHGYERRVGEGHLETVGIDDYKKFRLQEIHICVSQPFLGLGVPADRNWVLRKSL</sequence>
<protein>
    <recommendedName>
        <fullName evidence="3">Heterokaryon incompatibility domain-containing protein</fullName>
    </recommendedName>
</protein>
<dbReference type="OrthoDB" id="5122891at2759"/>
<keyword evidence="2" id="KW-1185">Reference proteome</keyword>
<dbReference type="PANTHER" id="PTHR10622">
    <property type="entry name" value="HET DOMAIN-CONTAINING PROTEIN"/>
    <property type="match status" value="1"/>
</dbReference>
<dbReference type="Proteomes" id="UP000054018">
    <property type="component" value="Unassembled WGS sequence"/>
</dbReference>
<dbReference type="EMBL" id="KN833693">
    <property type="protein sequence ID" value="KIK28107.1"/>
    <property type="molecule type" value="Genomic_DNA"/>
</dbReference>
<evidence type="ECO:0000313" key="1">
    <source>
        <dbReference type="EMBL" id="KIK28107.1"/>
    </source>
</evidence>
<dbReference type="AlphaFoldDB" id="A0A0D0A110"/>
<evidence type="ECO:0000313" key="2">
    <source>
        <dbReference type="Proteomes" id="UP000054018"/>
    </source>
</evidence>
<reference evidence="2" key="2">
    <citation type="submission" date="2015-01" db="EMBL/GenBank/DDBJ databases">
        <title>Evolutionary Origins and Diversification of the Mycorrhizal Mutualists.</title>
        <authorList>
            <consortium name="DOE Joint Genome Institute"/>
            <consortium name="Mycorrhizal Genomics Consortium"/>
            <person name="Kohler A."/>
            <person name="Kuo A."/>
            <person name="Nagy L.G."/>
            <person name="Floudas D."/>
            <person name="Copeland A."/>
            <person name="Barry K.W."/>
            <person name="Cichocki N."/>
            <person name="Veneault-Fourrey C."/>
            <person name="LaButti K."/>
            <person name="Lindquist E.A."/>
            <person name="Lipzen A."/>
            <person name="Lundell T."/>
            <person name="Morin E."/>
            <person name="Murat C."/>
            <person name="Riley R."/>
            <person name="Ohm R."/>
            <person name="Sun H."/>
            <person name="Tunlid A."/>
            <person name="Henrissat B."/>
            <person name="Grigoriev I.V."/>
            <person name="Hibbett D.S."/>
            <person name="Martin F."/>
        </authorList>
    </citation>
    <scope>NUCLEOTIDE SEQUENCE [LARGE SCALE GENOMIC DNA]</scope>
    <source>
        <strain evidence="2">441</strain>
    </source>
</reference>
<accession>A0A0D0A110</accession>
<dbReference type="STRING" id="765257.A0A0D0A110"/>
<reference evidence="1 2" key="1">
    <citation type="submission" date="2014-04" db="EMBL/GenBank/DDBJ databases">
        <authorList>
            <consortium name="DOE Joint Genome Institute"/>
            <person name="Kuo A."/>
            <person name="Kohler A."/>
            <person name="Costa M.D."/>
            <person name="Nagy L.G."/>
            <person name="Floudas D."/>
            <person name="Copeland A."/>
            <person name="Barry K.W."/>
            <person name="Cichocki N."/>
            <person name="Veneault-Fourrey C."/>
            <person name="LaButti K."/>
            <person name="Lindquist E.A."/>
            <person name="Lipzen A."/>
            <person name="Lundell T."/>
            <person name="Morin E."/>
            <person name="Murat C."/>
            <person name="Sun H."/>
            <person name="Tunlid A."/>
            <person name="Henrissat B."/>
            <person name="Grigoriev I.V."/>
            <person name="Hibbett D.S."/>
            <person name="Martin F."/>
            <person name="Nordberg H.P."/>
            <person name="Cantor M.N."/>
            <person name="Hua S.X."/>
        </authorList>
    </citation>
    <scope>NUCLEOTIDE SEQUENCE [LARGE SCALE GENOMIC DNA]</scope>
    <source>
        <strain evidence="1 2">441</strain>
    </source>
</reference>
<dbReference type="HOGENOM" id="CLU_774149_0_0_1"/>
<organism evidence="1 2">
    <name type="scientific">Pisolithus microcarpus 441</name>
    <dbReference type="NCBI Taxonomy" id="765257"/>
    <lineage>
        <taxon>Eukaryota</taxon>
        <taxon>Fungi</taxon>
        <taxon>Dikarya</taxon>
        <taxon>Basidiomycota</taxon>
        <taxon>Agaricomycotina</taxon>
        <taxon>Agaricomycetes</taxon>
        <taxon>Agaricomycetidae</taxon>
        <taxon>Boletales</taxon>
        <taxon>Sclerodermatineae</taxon>
        <taxon>Pisolithaceae</taxon>
        <taxon>Pisolithus</taxon>
    </lineage>
</organism>
<dbReference type="PANTHER" id="PTHR10622:SF10">
    <property type="entry name" value="HET DOMAIN-CONTAINING PROTEIN"/>
    <property type="match status" value="1"/>
</dbReference>